<organism evidence="1 3">
    <name type="scientific">Rubrobacter radiotolerans</name>
    <name type="common">Arthrobacter radiotolerans</name>
    <dbReference type="NCBI Taxonomy" id="42256"/>
    <lineage>
        <taxon>Bacteria</taxon>
        <taxon>Bacillati</taxon>
        <taxon>Actinomycetota</taxon>
        <taxon>Rubrobacteria</taxon>
        <taxon>Rubrobacterales</taxon>
        <taxon>Rubrobacteraceae</taxon>
        <taxon>Rubrobacter</taxon>
    </lineage>
</organism>
<dbReference type="Proteomes" id="UP000025229">
    <property type="component" value="Plasmid 2"/>
</dbReference>
<dbReference type="Proteomes" id="UP001281130">
    <property type="component" value="Unassembled WGS sequence"/>
</dbReference>
<evidence type="ECO:0000313" key="1">
    <source>
        <dbReference type="EMBL" id="AHY48273.1"/>
    </source>
</evidence>
<name>A0A023X7G0_RUBRA</name>
<reference evidence="2" key="2">
    <citation type="submission" date="2023-11" db="EMBL/GenBank/DDBJ databases">
        <title>MicrobeMod: A computational toolkit for identifying prokaryotic methylation and restriction-modification with nanopore sequencing.</title>
        <authorList>
            <person name="Crits-Christoph A."/>
            <person name="Kang S.C."/>
            <person name="Lee H."/>
            <person name="Ostrov N."/>
        </authorList>
    </citation>
    <scope>NUCLEOTIDE SEQUENCE</scope>
    <source>
        <strain evidence="2">ATCC 51242</strain>
    </source>
</reference>
<keyword evidence="3" id="KW-1185">Reference proteome</keyword>
<evidence type="ECO:0000313" key="3">
    <source>
        <dbReference type="Proteomes" id="UP000025229"/>
    </source>
</evidence>
<dbReference type="HOGENOM" id="CLU_2847169_0_0_11"/>
<dbReference type="AlphaFoldDB" id="A0A023X7G0"/>
<dbReference type="EMBL" id="CP007516">
    <property type="protein sequence ID" value="AHY48273.1"/>
    <property type="molecule type" value="Genomic_DNA"/>
</dbReference>
<sequence length="65" mass="7503">MRITYGLRESMAVLLSGEPCTLTFYSDGRLQRYEGHCYKGVAHFPLLPYSTVPKDYWITRRSKAA</sequence>
<proteinExistence type="predicted"/>
<dbReference type="RefSeq" id="WP_041339016.1">
    <property type="nucleotide sequence ID" value="NZ_CP007516.1"/>
</dbReference>
<gene>
    <name evidence="1" type="ORF">RradSPS_2990</name>
    <name evidence="2" type="ORF">SIL72_16070</name>
</gene>
<dbReference type="EMBL" id="JAWXXX010000003">
    <property type="protein sequence ID" value="MDX5895546.1"/>
    <property type="molecule type" value="Genomic_DNA"/>
</dbReference>
<keyword evidence="1" id="KW-0614">Plasmid</keyword>
<geneLocation type="plasmid" evidence="1">
    <name>2</name>
</geneLocation>
<dbReference type="KEGG" id="rrd:RradSPS_2990"/>
<accession>A0A023X7G0</accession>
<evidence type="ECO:0000313" key="2">
    <source>
        <dbReference type="EMBL" id="MDX5895546.1"/>
    </source>
</evidence>
<reference evidence="1 3" key="1">
    <citation type="submission" date="2014-03" db="EMBL/GenBank/DDBJ databases">
        <title>Complete genome sequence of the Radio-Resistant Rubrobacter radiotolerans RSPS-4.</title>
        <authorList>
            <person name="Egas C.C."/>
            <person name="Barroso C.C."/>
            <person name="Froufe H.J.C."/>
            <person name="Pacheco J.J."/>
            <person name="Albuquerque L.L."/>
            <person name="da Costa M.M.S."/>
        </authorList>
    </citation>
    <scope>NUCLEOTIDE SEQUENCE [LARGE SCALE GENOMIC DNA]</scope>
    <source>
        <strain evidence="1 3">RSPS-4</strain>
        <plasmid evidence="1 3">2</plasmid>
    </source>
</reference>
<protein>
    <submittedName>
        <fullName evidence="1">Uncharacterized protein</fullName>
    </submittedName>
</protein>